<sequence>MLIPASFGAECYVGNHPRAGRGVYQPVVEWEKVLAAQPLPVHWWRQVVSSYAQARTYRSCRHSPDLVPL</sequence>
<evidence type="ECO:0000313" key="2">
    <source>
        <dbReference type="Proteomes" id="UP000675880"/>
    </source>
</evidence>
<protein>
    <submittedName>
        <fullName evidence="1">Uncharacterized protein</fullName>
    </submittedName>
</protein>
<proteinExistence type="predicted"/>
<name>A0ABN7M7Q4_9BACT</name>
<accession>A0ABN7M7Q4</accession>
<evidence type="ECO:0000313" key="1">
    <source>
        <dbReference type="EMBL" id="CAE6785284.1"/>
    </source>
</evidence>
<dbReference type="EMBL" id="CAJNBJ010000018">
    <property type="protein sequence ID" value="CAE6785284.1"/>
    <property type="molecule type" value="Genomic_DNA"/>
</dbReference>
<dbReference type="Proteomes" id="UP000675880">
    <property type="component" value="Unassembled WGS sequence"/>
</dbReference>
<gene>
    <name evidence="1" type="ORF">NSPZN2_50078</name>
</gene>
<organism evidence="1 2">
    <name type="scientific">Nitrospira defluvii</name>
    <dbReference type="NCBI Taxonomy" id="330214"/>
    <lineage>
        <taxon>Bacteria</taxon>
        <taxon>Pseudomonadati</taxon>
        <taxon>Nitrospirota</taxon>
        <taxon>Nitrospiria</taxon>
        <taxon>Nitrospirales</taxon>
        <taxon>Nitrospiraceae</taxon>
        <taxon>Nitrospira</taxon>
    </lineage>
</organism>
<reference evidence="1 2" key="1">
    <citation type="submission" date="2021-02" db="EMBL/GenBank/DDBJ databases">
        <authorList>
            <person name="Han P."/>
        </authorList>
    </citation>
    <scope>NUCLEOTIDE SEQUENCE [LARGE SCALE GENOMIC DNA]</scope>
    <source>
        <strain evidence="1">Candidatus Nitrospira sp. ZN2</strain>
    </source>
</reference>
<keyword evidence="2" id="KW-1185">Reference proteome</keyword>
<comment type="caution">
    <text evidence="1">The sequence shown here is derived from an EMBL/GenBank/DDBJ whole genome shotgun (WGS) entry which is preliminary data.</text>
</comment>